<accession>A0A8C8W3D2</accession>
<proteinExistence type="predicted"/>
<evidence type="ECO:0000313" key="1">
    <source>
        <dbReference type="Ensembl" id="ENSPEMP00000033803.1"/>
    </source>
</evidence>
<dbReference type="Proteomes" id="UP000694547">
    <property type="component" value="Chromosome 7"/>
</dbReference>
<evidence type="ECO:0000313" key="2">
    <source>
        <dbReference type="Proteomes" id="UP000694547"/>
    </source>
</evidence>
<protein>
    <submittedName>
        <fullName evidence="1">Uncharacterized protein</fullName>
    </submittedName>
</protein>
<dbReference type="Ensembl" id="ENSPEMT00000039823.1">
    <property type="protein sequence ID" value="ENSPEMP00000033803.1"/>
    <property type="gene ID" value="ENSPEMG00000026638.1"/>
</dbReference>
<organism evidence="1 2">
    <name type="scientific">Peromyscus maniculatus bairdii</name>
    <name type="common">Prairie deer mouse</name>
    <dbReference type="NCBI Taxonomy" id="230844"/>
    <lineage>
        <taxon>Eukaryota</taxon>
        <taxon>Metazoa</taxon>
        <taxon>Chordata</taxon>
        <taxon>Craniata</taxon>
        <taxon>Vertebrata</taxon>
        <taxon>Euteleostomi</taxon>
        <taxon>Mammalia</taxon>
        <taxon>Eutheria</taxon>
        <taxon>Euarchontoglires</taxon>
        <taxon>Glires</taxon>
        <taxon>Rodentia</taxon>
        <taxon>Myomorpha</taxon>
        <taxon>Muroidea</taxon>
        <taxon>Cricetidae</taxon>
        <taxon>Neotominae</taxon>
        <taxon>Peromyscus</taxon>
    </lineage>
</organism>
<reference evidence="1" key="3">
    <citation type="submission" date="2025-09" db="UniProtKB">
        <authorList>
            <consortium name="Ensembl"/>
        </authorList>
    </citation>
    <scope>IDENTIFICATION</scope>
</reference>
<reference evidence="1 2" key="1">
    <citation type="submission" date="2018-10" db="EMBL/GenBank/DDBJ databases">
        <title>Improved assembly of the deer mouse Peromyscus maniculatus genome.</title>
        <authorList>
            <person name="Lassance J.-M."/>
            <person name="Hoekstra H.E."/>
        </authorList>
    </citation>
    <scope>NUCLEOTIDE SEQUENCE [LARGE SCALE GENOMIC DNA]</scope>
</reference>
<reference evidence="1" key="2">
    <citation type="submission" date="2025-08" db="UniProtKB">
        <authorList>
            <consortium name="Ensembl"/>
        </authorList>
    </citation>
    <scope>IDENTIFICATION</scope>
</reference>
<name>A0A8C8W3D2_PERMB</name>
<sequence>MKHPLPVEVTYRSMRFFIHTSTKATLNNLHRDLRSGVTAGRDDAFDPRTQEAERGMWVSVSLRPAWLT</sequence>
<keyword evidence="2" id="KW-1185">Reference proteome</keyword>
<dbReference type="AlphaFoldDB" id="A0A8C8W3D2"/>